<dbReference type="RefSeq" id="WP_121735721.1">
    <property type="nucleotide sequence ID" value="NZ_QXXG01000003.1"/>
</dbReference>
<accession>A0A3L7ZQA4</accession>
<protein>
    <submittedName>
        <fullName evidence="2">DNA-binding protein</fullName>
    </submittedName>
</protein>
<evidence type="ECO:0000313" key="5">
    <source>
        <dbReference type="Proteomes" id="UP000310032"/>
    </source>
</evidence>
<dbReference type="InterPro" id="IPR009061">
    <property type="entry name" value="DNA-bd_dom_put_sf"/>
</dbReference>
<dbReference type="Pfam" id="PF12728">
    <property type="entry name" value="HTH_17"/>
    <property type="match status" value="1"/>
</dbReference>
<dbReference type="Proteomes" id="UP000310032">
    <property type="component" value="Unassembled WGS sequence"/>
</dbReference>
<dbReference type="SUPFAM" id="SSF46955">
    <property type="entry name" value="Putative DNA-binding domain"/>
    <property type="match status" value="1"/>
</dbReference>
<dbReference type="EMBL" id="SRYM01000055">
    <property type="protein sequence ID" value="TGY55004.1"/>
    <property type="molecule type" value="Genomic_DNA"/>
</dbReference>
<dbReference type="InterPro" id="IPR041657">
    <property type="entry name" value="HTH_17"/>
</dbReference>
<dbReference type="AlphaFoldDB" id="A0A3L7ZQA4"/>
<name>A0A3L7ZQA4_PARDI</name>
<organism evidence="2 4">
    <name type="scientific">Parabacteroides distasonis</name>
    <dbReference type="NCBI Taxonomy" id="823"/>
    <lineage>
        <taxon>Bacteria</taxon>
        <taxon>Pseudomonadati</taxon>
        <taxon>Bacteroidota</taxon>
        <taxon>Bacteroidia</taxon>
        <taxon>Bacteroidales</taxon>
        <taxon>Tannerellaceae</taxon>
        <taxon>Parabacteroides</taxon>
    </lineage>
</organism>
<sequence>MEVVTIEKKTFEAMLTEMRSLTEKVYTLQHKCNEKRLAQWLDGQEVCLQLRISPRTLQTMRDNRLIGYTQINRKFYYSPEEVVRLLPLVKTMFPK</sequence>
<dbReference type="PANTHER" id="PTHR34585:SF22">
    <property type="entry name" value="HELIX-TURN-HELIX DOMAIN-CONTAINING PROTEIN"/>
    <property type="match status" value="1"/>
</dbReference>
<proteinExistence type="predicted"/>
<evidence type="ECO:0000313" key="2">
    <source>
        <dbReference type="EMBL" id="RLT73919.1"/>
    </source>
</evidence>
<keyword evidence="2" id="KW-0238">DNA-binding</keyword>
<evidence type="ECO:0000313" key="3">
    <source>
        <dbReference type="EMBL" id="TGY55004.1"/>
    </source>
</evidence>
<gene>
    <name evidence="2" type="ORF">D7V78_07735</name>
    <name evidence="3" type="ORF">E5342_15550</name>
</gene>
<feature type="domain" description="Helix-turn-helix" evidence="1">
    <location>
        <begin position="40"/>
        <end position="86"/>
    </location>
</feature>
<evidence type="ECO:0000259" key="1">
    <source>
        <dbReference type="Pfam" id="PF12728"/>
    </source>
</evidence>
<dbReference type="Proteomes" id="UP000278164">
    <property type="component" value="Unassembled WGS sequence"/>
</dbReference>
<reference evidence="3 5" key="2">
    <citation type="submission" date="2019-04" db="EMBL/GenBank/DDBJ databases">
        <title>Microbes associate with the intestines of laboratory mice.</title>
        <authorList>
            <person name="Navarre W."/>
            <person name="Wong E."/>
            <person name="Huang K."/>
            <person name="Tropini C."/>
            <person name="Ng K."/>
            <person name="Yu B."/>
        </authorList>
    </citation>
    <scope>NUCLEOTIDE SEQUENCE [LARGE SCALE GENOMIC DNA]</scope>
    <source>
        <strain evidence="3 5">NM39_I3</strain>
    </source>
</reference>
<reference evidence="2 4" key="1">
    <citation type="submission" date="2018-09" db="EMBL/GenBank/DDBJ databases">
        <title>Murine metabolic-syndrome-specific gut microbial biobank.</title>
        <authorList>
            <person name="Liu C."/>
        </authorList>
    </citation>
    <scope>NUCLEOTIDE SEQUENCE [LARGE SCALE GENOMIC DNA]</scope>
    <source>
        <strain evidence="2 4">8-P5</strain>
    </source>
</reference>
<dbReference type="OrthoDB" id="1028798at2"/>
<dbReference type="EMBL" id="RAYI01000012">
    <property type="protein sequence ID" value="RLT73919.1"/>
    <property type="molecule type" value="Genomic_DNA"/>
</dbReference>
<dbReference type="PANTHER" id="PTHR34585">
    <property type="match status" value="1"/>
</dbReference>
<evidence type="ECO:0000313" key="4">
    <source>
        <dbReference type="Proteomes" id="UP000278164"/>
    </source>
</evidence>
<comment type="caution">
    <text evidence="2">The sequence shown here is derived from an EMBL/GenBank/DDBJ whole genome shotgun (WGS) entry which is preliminary data.</text>
</comment>
<dbReference type="GO" id="GO:0003677">
    <property type="term" value="F:DNA binding"/>
    <property type="evidence" value="ECO:0007669"/>
    <property type="project" value="UniProtKB-KW"/>
</dbReference>